<evidence type="ECO:0000313" key="2">
    <source>
        <dbReference type="EMBL" id="ALH82876.1"/>
    </source>
</evidence>
<gene>
    <name evidence="2" type="ORF">AN936_21710</name>
</gene>
<reference evidence="2 3" key="1">
    <citation type="journal article" date="2015" name="Genome Announc.">
        <title>Complete Genome Sequence of Polypropylene Glycol- and Polyethylene Glycol-Degrading Sphingopyxis macrogoltabida Strain EY-1.</title>
        <authorList>
            <person name="Ohtsubo Y."/>
            <person name="Nagata Y."/>
            <person name="Numata M."/>
            <person name="Tsuchikane K."/>
            <person name="Hosoyama A."/>
            <person name="Yamazoe A."/>
            <person name="Tsuda M."/>
            <person name="Fujita N."/>
            <person name="Kawai F."/>
        </authorList>
    </citation>
    <scope>NUCLEOTIDE SEQUENCE [LARGE SCALE GENOMIC DNA]</scope>
    <source>
        <strain evidence="2 3">EY-1</strain>
    </source>
</reference>
<proteinExistence type="predicted"/>
<feature type="transmembrane region" description="Helical" evidence="1">
    <location>
        <begin position="73"/>
        <end position="96"/>
    </location>
</feature>
<dbReference type="KEGG" id="smag:AN936_21710"/>
<feature type="transmembrane region" description="Helical" evidence="1">
    <location>
        <begin position="48"/>
        <end position="66"/>
    </location>
</feature>
<evidence type="ECO:0000256" key="1">
    <source>
        <dbReference type="SAM" id="Phobius"/>
    </source>
</evidence>
<dbReference type="RefSeq" id="WP_054589854.1">
    <property type="nucleotide sequence ID" value="NZ_CP012700.1"/>
</dbReference>
<organism evidence="2 3">
    <name type="scientific">Sphingopyxis macrogoltabida</name>
    <name type="common">Sphingomonas macrogoltabidus</name>
    <dbReference type="NCBI Taxonomy" id="33050"/>
    <lineage>
        <taxon>Bacteria</taxon>
        <taxon>Pseudomonadati</taxon>
        <taxon>Pseudomonadota</taxon>
        <taxon>Alphaproteobacteria</taxon>
        <taxon>Sphingomonadales</taxon>
        <taxon>Sphingomonadaceae</taxon>
        <taxon>Sphingopyxis</taxon>
    </lineage>
</organism>
<dbReference type="PATRIC" id="fig|33050.5.peg.4497"/>
<dbReference type="Proteomes" id="UP000058074">
    <property type="component" value="Chromosome"/>
</dbReference>
<dbReference type="AlphaFoldDB" id="A0A0N9USF1"/>
<accession>A0A0N9USF1</accession>
<keyword evidence="1" id="KW-0472">Membrane</keyword>
<keyword evidence="1" id="KW-1133">Transmembrane helix</keyword>
<dbReference type="EMBL" id="CP012700">
    <property type="protein sequence ID" value="ALH82876.1"/>
    <property type="molecule type" value="Genomic_DNA"/>
</dbReference>
<name>A0A0N9USF1_SPHMC</name>
<protein>
    <recommendedName>
        <fullName evidence="4">DUF1475 domain-containing protein</fullName>
    </recommendedName>
</protein>
<dbReference type="OrthoDB" id="279522at2"/>
<keyword evidence="1" id="KW-0812">Transmembrane</keyword>
<evidence type="ECO:0000313" key="3">
    <source>
        <dbReference type="Proteomes" id="UP000058074"/>
    </source>
</evidence>
<evidence type="ECO:0008006" key="4">
    <source>
        <dbReference type="Google" id="ProtNLM"/>
    </source>
</evidence>
<sequence length="114" mass="12773">MIWFRVFLAACLLSILIYTGVTIGAHGWNLLPIFFGDMAAMAWPGQFNFDFFTFLLLSGIWTAWRIDFSLGGLALGLIAVLGGMLFLSIYLLTLSYQHQGDIGEMMLGAKRMRK</sequence>